<keyword evidence="2" id="KW-1185">Reference proteome</keyword>
<protein>
    <submittedName>
        <fullName evidence="1">Uncharacterized protein</fullName>
    </submittedName>
</protein>
<proteinExistence type="predicted"/>
<gene>
    <name evidence="1" type="ORF">BDN72DRAFT_881942</name>
</gene>
<evidence type="ECO:0000313" key="2">
    <source>
        <dbReference type="Proteomes" id="UP000308600"/>
    </source>
</evidence>
<evidence type="ECO:0000313" key="1">
    <source>
        <dbReference type="EMBL" id="TFK63696.1"/>
    </source>
</evidence>
<dbReference type="EMBL" id="ML208509">
    <property type="protein sequence ID" value="TFK63696.1"/>
    <property type="molecule type" value="Genomic_DNA"/>
</dbReference>
<sequence length="506" mass="57497">MNGAHALPVELWIHVLKLLPREDLKTMILVHSVFRTCASPMIRRRLIICSLLPKNIENANSILEYPHLARQVTNLCLFPMNYVAADQVEPWTSLWLIAPTFWSVLKHFKLSHPISSWRYYRQSLEDIQISTKVVPLLTHVREITVIPTLNHANSYVAPLAPYRAIWAGLRTEYLQKLTLQLCTPGAIQVISKAMRSTPSVVFKSLKTLTLDLGIRQTVYLYRNLQENLRSILDCGRDSLCAFGIVVDPGDTSYFAEVVGAFGVFPNLVHFHLETSFLQFDQHTQSLGQHLLPFFVKHRSTLTKLHLSTLPISPSVISSIFGHHDDNDNSALKLEAFTLTYHLSGPSNSQDGLHMPNFRKFAGTLTCLMLVSTYHEGLSYEDVRVLLDSLRLPICGIRLKRLWISVVALSPELLDLMAGSLTNLESLRLSYGRLVGDKNQQSNDKDLFLEKMDSRSYPLWGLRYLDIKSWTEDDCLLADYLKDIIPSLIEVGTIDWGDVELKVGPWY</sequence>
<accession>A0ACD3ADF8</accession>
<name>A0ACD3ADF8_9AGAR</name>
<reference evidence="1 2" key="1">
    <citation type="journal article" date="2019" name="Nat. Ecol. Evol.">
        <title>Megaphylogeny resolves global patterns of mushroom evolution.</title>
        <authorList>
            <person name="Varga T."/>
            <person name="Krizsan K."/>
            <person name="Foldi C."/>
            <person name="Dima B."/>
            <person name="Sanchez-Garcia M."/>
            <person name="Sanchez-Ramirez S."/>
            <person name="Szollosi G.J."/>
            <person name="Szarkandi J.G."/>
            <person name="Papp V."/>
            <person name="Albert L."/>
            <person name="Andreopoulos W."/>
            <person name="Angelini C."/>
            <person name="Antonin V."/>
            <person name="Barry K.W."/>
            <person name="Bougher N.L."/>
            <person name="Buchanan P."/>
            <person name="Buyck B."/>
            <person name="Bense V."/>
            <person name="Catcheside P."/>
            <person name="Chovatia M."/>
            <person name="Cooper J."/>
            <person name="Damon W."/>
            <person name="Desjardin D."/>
            <person name="Finy P."/>
            <person name="Geml J."/>
            <person name="Haridas S."/>
            <person name="Hughes K."/>
            <person name="Justo A."/>
            <person name="Karasinski D."/>
            <person name="Kautmanova I."/>
            <person name="Kiss B."/>
            <person name="Kocsube S."/>
            <person name="Kotiranta H."/>
            <person name="LaButti K.M."/>
            <person name="Lechner B.E."/>
            <person name="Liimatainen K."/>
            <person name="Lipzen A."/>
            <person name="Lukacs Z."/>
            <person name="Mihaltcheva S."/>
            <person name="Morgado L.N."/>
            <person name="Niskanen T."/>
            <person name="Noordeloos M.E."/>
            <person name="Ohm R.A."/>
            <person name="Ortiz-Santana B."/>
            <person name="Ovrebo C."/>
            <person name="Racz N."/>
            <person name="Riley R."/>
            <person name="Savchenko A."/>
            <person name="Shiryaev A."/>
            <person name="Soop K."/>
            <person name="Spirin V."/>
            <person name="Szebenyi C."/>
            <person name="Tomsovsky M."/>
            <person name="Tulloss R.E."/>
            <person name="Uehling J."/>
            <person name="Grigoriev I.V."/>
            <person name="Vagvolgyi C."/>
            <person name="Papp T."/>
            <person name="Martin F.M."/>
            <person name="Miettinen O."/>
            <person name="Hibbett D.S."/>
            <person name="Nagy L.G."/>
        </authorList>
    </citation>
    <scope>NUCLEOTIDE SEQUENCE [LARGE SCALE GENOMIC DNA]</scope>
    <source>
        <strain evidence="1 2">NL-1719</strain>
    </source>
</reference>
<organism evidence="1 2">
    <name type="scientific">Pluteus cervinus</name>
    <dbReference type="NCBI Taxonomy" id="181527"/>
    <lineage>
        <taxon>Eukaryota</taxon>
        <taxon>Fungi</taxon>
        <taxon>Dikarya</taxon>
        <taxon>Basidiomycota</taxon>
        <taxon>Agaricomycotina</taxon>
        <taxon>Agaricomycetes</taxon>
        <taxon>Agaricomycetidae</taxon>
        <taxon>Agaricales</taxon>
        <taxon>Pluteineae</taxon>
        <taxon>Pluteaceae</taxon>
        <taxon>Pluteus</taxon>
    </lineage>
</organism>
<dbReference type="Proteomes" id="UP000308600">
    <property type="component" value="Unassembled WGS sequence"/>
</dbReference>